<sequence length="143" mass="15856">MYKELIQTKNSKSILLIRIMVGIVFLSEGIQKFLFPAIRGVGRFEKIGLPFPETLGNLIGGLEIICGLLILLGLMTRLGSFFTFMIMLTALATTKLAILQNDGFWVMMHASRTDFAMLLGSLFLIINGGGLWSLDRVKTKKVS</sequence>
<dbReference type="EMBL" id="CP076128">
    <property type="protein sequence ID" value="QWG08150.1"/>
    <property type="molecule type" value="Genomic_DNA"/>
</dbReference>
<dbReference type="InterPro" id="IPR032808">
    <property type="entry name" value="DoxX"/>
</dbReference>
<evidence type="ECO:0000256" key="1">
    <source>
        <dbReference type="ARBA" id="ARBA00004651"/>
    </source>
</evidence>
<feature type="transmembrane region" description="Helical" evidence="7">
    <location>
        <begin position="81"/>
        <end position="100"/>
    </location>
</feature>
<dbReference type="Proteomes" id="UP000682802">
    <property type="component" value="Chromosome 1"/>
</dbReference>
<evidence type="ECO:0000256" key="3">
    <source>
        <dbReference type="ARBA" id="ARBA00022475"/>
    </source>
</evidence>
<feature type="transmembrane region" description="Helical" evidence="7">
    <location>
        <begin position="115"/>
        <end position="134"/>
    </location>
</feature>
<gene>
    <name evidence="8" type="ORF">KM029_04210</name>
</gene>
<evidence type="ECO:0000256" key="6">
    <source>
        <dbReference type="ARBA" id="ARBA00023136"/>
    </source>
</evidence>
<reference evidence="8 9" key="1">
    <citation type="submission" date="2021-05" db="EMBL/GenBank/DDBJ databases">
        <title>Comparative genomic studies on the polysaccharide-degrading batcterial strains of the Flammeovirga genus.</title>
        <authorList>
            <person name="Zewei F."/>
            <person name="Zheng Z."/>
            <person name="Yu L."/>
            <person name="Ruyue G."/>
            <person name="Yanhong M."/>
            <person name="Yuanyuan C."/>
            <person name="Jingyan G."/>
            <person name="Wenjun H."/>
        </authorList>
    </citation>
    <scope>NUCLEOTIDE SEQUENCE [LARGE SCALE GENOMIC DNA]</scope>
    <source>
        <strain evidence="8 9">YS10</strain>
    </source>
</reference>
<proteinExistence type="inferred from homology"/>
<dbReference type="PANTHER" id="PTHR33452:SF1">
    <property type="entry name" value="INNER MEMBRANE PROTEIN YPHA-RELATED"/>
    <property type="match status" value="1"/>
</dbReference>
<feature type="transmembrane region" description="Helical" evidence="7">
    <location>
        <begin position="15"/>
        <end position="35"/>
    </location>
</feature>
<dbReference type="PANTHER" id="PTHR33452">
    <property type="entry name" value="OXIDOREDUCTASE CATD-RELATED"/>
    <property type="match status" value="1"/>
</dbReference>
<evidence type="ECO:0000256" key="7">
    <source>
        <dbReference type="SAM" id="Phobius"/>
    </source>
</evidence>
<evidence type="ECO:0000256" key="2">
    <source>
        <dbReference type="ARBA" id="ARBA00006679"/>
    </source>
</evidence>
<dbReference type="RefSeq" id="WP_144075529.1">
    <property type="nucleotide sequence ID" value="NZ_CP076128.1"/>
</dbReference>
<organism evidence="8 9">
    <name type="scientific">Flammeovirga kamogawensis</name>
    <dbReference type="NCBI Taxonomy" id="373891"/>
    <lineage>
        <taxon>Bacteria</taxon>
        <taxon>Pseudomonadati</taxon>
        <taxon>Bacteroidota</taxon>
        <taxon>Cytophagia</taxon>
        <taxon>Cytophagales</taxon>
        <taxon>Flammeovirgaceae</taxon>
        <taxon>Flammeovirga</taxon>
    </lineage>
</organism>
<dbReference type="Pfam" id="PF07681">
    <property type="entry name" value="DoxX"/>
    <property type="match status" value="1"/>
</dbReference>
<keyword evidence="3" id="KW-1003">Cell membrane</keyword>
<keyword evidence="6 7" id="KW-0472">Membrane</keyword>
<keyword evidence="4 7" id="KW-0812">Transmembrane</keyword>
<accession>A0ABX8GYY4</accession>
<evidence type="ECO:0000256" key="4">
    <source>
        <dbReference type="ARBA" id="ARBA00022692"/>
    </source>
</evidence>
<feature type="transmembrane region" description="Helical" evidence="7">
    <location>
        <begin position="55"/>
        <end position="74"/>
    </location>
</feature>
<evidence type="ECO:0000313" key="8">
    <source>
        <dbReference type="EMBL" id="QWG08150.1"/>
    </source>
</evidence>
<comment type="subcellular location">
    <subcellularLocation>
        <location evidence="1">Cell membrane</location>
        <topology evidence="1">Multi-pass membrane protein</topology>
    </subcellularLocation>
</comment>
<protein>
    <submittedName>
        <fullName evidence="8">DoxX family protein</fullName>
    </submittedName>
</protein>
<name>A0ABX8GYY4_9BACT</name>
<keyword evidence="9" id="KW-1185">Reference proteome</keyword>
<evidence type="ECO:0000313" key="9">
    <source>
        <dbReference type="Proteomes" id="UP000682802"/>
    </source>
</evidence>
<comment type="similarity">
    <text evidence="2">Belongs to the DoxX family.</text>
</comment>
<keyword evidence="5 7" id="KW-1133">Transmembrane helix</keyword>
<evidence type="ECO:0000256" key="5">
    <source>
        <dbReference type="ARBA" id="ARBA00022989"/>
    </source>
</evidence>
<dbReference type="InterPro" id="IPR051907">
    <property type="entry name" value="DoxX-like_oxidoreductase"/>
</dbReference>